<keyword evidence="1 4" id="KW-0963">Cytoplasm</keyword>
<dbReference type="InterPro" id="IPR045237">
    <property type="entry name" value="COPS7/eIF3m"/>
</dbReference>
<comment type="similarity">
    <text evidence="4">Belongs to the eIF-3 subunit M family.</text>
</comment>
<dbReference type="GO" id="GO:0016282">
    <property type="term" value="C:eukaryotic 43S preinitiation complex"/>
    <property type="evidence" value="ECO:0007669"/>
    <property type="project" value="UniProtKB-UniRule"/>
</dbReference>
<protein>
    <recommendedName>
        <fullName evidence="4">Eukaryotic translation initiation factor 3 subunit M</fullName>
        <shortName evidence="4">eIF3m</shortName>
    </recommendedName>
</protein>
<name>A0AAN6GEN3_9BASI</name>
<dbReference type="GO" id="GO:0033290">
    <property type="term" value="C:eukaryotic 48S preinitiation complex"/>
    <property type="evidence" value="ECO:0007669"/>
    <property type="project" value="UniProtKB-UniRule"/>
</dbReference>
<dbReference type="GO" id="GO:0003743">
    <property type="term" value="F:translation initiation factor activity"/>
    <property type="evidence" value="ECO:0007669"/>
    <property type="project" value="UniProtKB-UniRule"/>
</dbReference>
<dbReference type="PANTHER" id="PTHR15350">
    <property type="entry name" value="COP9 SIGNALOSOME COMPLEX SUBUNIT 7/DENDRITIC CELL PROTEIN GA17"/>
    <property type="match status" value="1"/>
</dbReference>
<evidence type="ECO:0000256" key="4">
    <source>
        <dbReference type="HAMAP-Rule" id="MF_03012"/>
    </source>
</evidence>
<evidence type="ECO:0000259" key="5">
    <source>
        <dbReference type="Pfam" id="PF18005"/>
    </source>
</evidence>
<keyword evidence="2 4" id="KW-0396">Initiation factor</keyword>
<comment type="function">
    <text evidence="4">Component of the eukaryotic translation initiation factor 3 (eIF-3) complex, which is involved in protein synthesis of a specialized repertoire of mRNAs and, together with other initiation factors, stimulates binding of mRNA and methionyl-tRNAi to the 40S ribosome. The eIF-3 complex specifically targets and initiates translation of a subset of mRNAs involved in cell proliferation.</text>
</comment>
<evidence type="ECO:0000313" key="7">
    <source>
        <dbReference type="Proteomes" id="UP001176521"/>
    </source>
</evidence>
<keyword evidence="3 4" id="KW-0648">Protein biosynthesis</keyword>
<evidence type="ECO:0000256" key="1">
    <source>
        <dbReference type="ARBA" id="ARBA00022490"/>
    </source>
</evidence>
<dbReference type="EMBL" id="JAPDMQ010000151">
    <property type="protein sequence ID" value="KAK0532835.1"/>
    <property type="molecule type" value="Genomic_DNA"/>
</dbReference>
<dbReference type="AlphaFoldDB" id="A0AAN6GEN3"/>
<proteinExistence type="inferred from homology"/>
<comment type="subcellular location">
    <subcellularLocation>
        <location evidence="4">Cytoplasm</location>
    </subcellularLocation>
</comment>
<sequence>MAAAPEVTTQLAAAGTGSIVSDSVTVLVDGSFADHLLELAPFLARAVQPTDSRQAFVDSLRKQVGAGAGAGQEEAEDRGAVREALDADAQKRIAVLSFVVNALKTLPEPATDRELEGAFNLLLALILTSPAPAPSTPSASSSSRAGGELSTEQTELVGRLAELVAAPASASSAAPAAADKSIAKYRILTNIFNALPARSPARLTLFLSLLTLAAHSDDLDILSSSVAYAAASSSSAAPPPTTSSFDEASSSASVLLHSLPVWLAQWQLDDARKADVLKQVAQILLKQQQSSSTSGAEAETEAEENDAPGAARTLAFHKLYLRFLDAAETAPAESEAAASTTLALALRLPHVYDFASLLESRAIRSLEQSNPALWTLLVDVVLAPGGRGKQWEAWKAKNADDVLAKAGIPEATLVRKIRLLDIASLCAAQIYSDAALAAAAASAASARPASATDGGGDDAAAAAHSSAAAAASHAEVPYALIASSALPSEPADDVETWVIDVIRAGLVSGKLSQVNEVFRVYRVSSVVPIASPGSAEKEKEAFSRKQWEVLEGKLVAWRESVGRMLTTLNSASKQQQSAIVAAVAQAQAQGAGAEQHAGAQQQQAQAVN</sequence>
<keyword evidence="7" id="KW-1185">Reference proteome</keyword>
<dbReference type="PANTHER" id="PTHR15350:SF2">
    <property type="entry name" value="EUKARYOTIC TRANSLATION INITIATION FACTOR 3 SUBUNIT M"/>
    <property type="match status" value="1"/>
</dbReference>
<dbReference type="InterPro" id="IPR040750">
    <property type="entry name" value="eIF3m_C_helix"/>
</dbReference>
<evidence type="ECO:0000313" key="6">
    <source>
        <dbReference type="EMBL" id="KAK0532835.1"/>
    </source>
</evidence>
<comment type="subunit">
    <text evidence="4">Component of the eukaryotic translation initiation factor 3 (eIF-3) complex.</text>
</comment>
<dbReference type="GO" id="GO:0001732">
    <property type="term" value="P:formation of cytoplasmic translation initiation complex"/>
    <property type="evidence" value="ECO:0007669"/>
    <property type="project" value="UniProtKB-UniRule"/>
</dbReference>
<evidence type="ECO:0000256" key="3">
    <source>
        <dbReference type="ARBA" id="ARBA00022917"/>
    </source>
</evidence>
<comment type="caution">
    <text evidence="6">The sequence shown here is derived from an EMBL/GenBank/DDBJ whole genome shotgun (WGS) entry which is preliminary data.</text>
</comment>
<reference evidence="6" key="1">
    <citation type="journal article" date="2023" name="PhytoFront">
        <title>Draft Genome Resources of Seven Strains of Tilletia horrida, Causal Agent of Kernel Smut of Rice.</title>
        <authorList>
            <person name="Khanal S."/>
            <person name="Antony Babu S."/>
            <person name="Zhou X.G."/>
        </authorList>
    </citation>
    <scope>NUCLEOTIDE SEQUENCE</scope>
    <source>
        <strain evidence="6">TX3</strain>
    </source>
</reference>
<evidence type="ECO:0000256" key="2">
    <source>
        <dbReference type="ARBA" id="ARBA00022540"/>
    </source>
</evidence>
<dbReference type="InterPro" id="IPR027528">
    <property type="entry name" value="eIF3m"/>
</dbReference>
<dbReference type="Proteomes" id="UP001176521">
    <property type="component" value="Unassembled WGS sequence"/>
</dbReference>
<feature type="domain" description="eIF3 subunit M C-terminal helix" evidence="5">
    <location>
        <begin position="542"/>
        <end position="567"/>
    </location>
</feature>
<dbReference type="HAMAP" id="MF_03012">
    <property type="entry name" value="eIF3m"/>
    <property type="match status" value="1"/>
</dbReference>
<gene>
    <name evidence="6" type="ORF">OC842_003179</name>
</gene>
<accession>A0AAN6GEN3</accession>
<dbReference type="Pfam" id="PF18005">
    <property type="entry name" value="eIF3m_C_helix"/>
    <property type="match status" value="1"/>
</dbReference>
<organism evidence="6 7">
    <name type="scientific">Tilletia horrida</name>
    <dbReference type="NCBI Taxonomy" id="155126"/>
    <lineage>
        <taxon>Eukaryota</taxon>
        <taxon>Fungi</taxon>
        <taxon>Dikarya</taxon>
        <taxon>Basidiomycota</taxon>
        <taxon>Ustilaginomycotina</taxon>
        <taxon>Exobasidiomycetes</taxon>
        <taxon>Tilletiales</taxon>
        <taxon>Tilletiaceae</taxon>
        <taxon>Tilletia</taxon>
    </lineage>
</organism>
<dbReference type="GO" id="GO:0071541">
    <property type="term" value="C:eukaryotic translation initiation factor 3 complex, eIF3m"/>
    <property type="evidence" value="ECO:0007669"/>
    <property type="project" value="UniProtKB-UniRule"/>
</dbReference>